<feature type="transmembrane region" description="Helical" evidence="13">
    <location>
        <begin position="361"/>
        <end position="380"/>
    </location>
</feature>
<dbReference type="PRINTS" id="PR01900">
    <property type="entry name" value="YIDCPROTEIN"/>
</dbReference>
<evidence type="ECO:0000256" key="3">
    <source>
        <dbReference type="ARBA" id="ARBA00015325"/>
    </source>
</evidence>
<keyword evidence="4 13" id="KW-0813">Transport</keyword>
<dbReference type="InterPro" id="IPR001708">
    <property type="entry name" value="YidC/ALB3/OXA1/COX18"/>
</dbReference>
<comment type="caution">
    <text evidence="16">The sequence shown here is derived from an EMBL/GenBank/DDBJ whole genome shotgun (WGS) entry which is preliminary data.</text>
</comment>
<feature type="transmembrane region" description="Helical" evidence="13">
    <location>
        <begin position="500"/>
        <end position="522"/>
    </location>
</feature>
<dbReference type="NCBIfam" id="TIGR03592">
    <property type="entry name" value="yidC_oxa1_cterm"/>
    <property type="match status" value="1"/>
</dbReference>
<dbReference type="InterPro" id="IPR028055">
    <property type="entry name" value="YidC/Oxa/ALB_C"/>
</dbReference>
<feature type="transmembrane region" description="Helical" evidence="13">
    <location>
        <begin position="6"/>
        <end position="24"/>
    </location>
</feature>
<dbReference type="Pfam" id="PF02096">
    <property type="entry name" value="60KD_IMP"/>
    <property type="match status" value="1"/>
</dbReference>
<evidence type="ECO:0000256" key="2">
    <source>
        <dbReference type="ARBA" id="ARBA00010527"/>
    </source>
</evidence>
<keyword evidence="8 13" id="KW-1133">Transmembrane helix</keyword>
<dbReference type="EMBL" id="MNYI01000156">
    <property type="protein sequence ID" value="OIP39227.1"/>
    <property type="molecule type" value="Genomic_DNA"/>
</dbReference>
<keyword evidence="5 13" id="KW-1003">Cell membrane</keyword>
<feature type="transmembrane region" description="Helical" evidence="13">
    <location>
        <begin position="471"/>
        <end position="488"/>
    </location>
</feature>
<gene>
    <name evidence="13" type="primary">yidC</name>
    <name evidence="16" type="ORF">AUJ95_05780</name>
</gene>
<dbReference type="STRING" id="1817895.AUJ95_05780"/>
<dbReference type="GO" id="GO:0032977">
    <property type="term" value="F:membrane insertase activity"/>
    <property type="evidence" value="ECO:0007669"/>
    <property type="project" value="InterPro"/>
</dbReference>
<evidence type="ECO:0000256" key="4">
    <source>
        <dbReference type="ARBA" id="ARBA00022448"/>
    </source>
</evidence>
<evidence type="ECO:0000256" key="5">
    <source>
        <dbReference type="ARBA" id="ARBA00022475"/>
    </source>
</evidence>
<dbReference type="GO" id="GO:0015031">
    <property type="term" value="P:protein transport"/>
    <property type="evidence" value="ECO:0007669"/>
    <property type="project" value="UniProtKB-KW"/>
</dbReference>
<evidence type="ECO:0000256" key="8">
    <source>
        <dbReference type="ARBA" id="ARBA00022989"/>
    </source>
</evidence>
<dbReference type="GO" id="GO:0051205">
    <property type="term" value="P:protein insertion into membrane"/>
    <property type="evidence" value="ECO:0007669"/>
    <property type="project" value="TreeGrafter"/>
</dbReference>
<sequence>MEKRVLLAIAASALILLGYNMLVYKNVKHSPVVSKQEVVSSIQPSILTPATVSTQSKKVGLNINEEDLSFKTEVMSVKLTPLGDINSLQLLKLYEHDKSPVEIALPPVNPEADFPLSVCLSKEYLTPKRFSYVDQYTKEFSYGVESLPGVSVTKRYKLIPGTYLMEVELTIENLSDATLKNNVVISWESPCKVAEVGDIKKAQLKHSHLTILEQTANAGGNVEKISHHGAGILQGILTFLGLVAPTTPTDSVIEKKNITWVAQSSQYFLNILIPEKSVSTEAIFVKTIDNRIRMGLSTDISLKSGETKIIKTRVYAGPRDTTILKNLSPEMTSLTAFSGWNSLALIVLWLLHLLYKITHNYGVSIIILTLIVKVVLHPVTKKNFKTMNSMQKLQPHLAEIREKHKHDAETLNKEMMELYKRHKVNPMGGCLPLLLQMPVFIALFTTLQNAIELRGATFLIWSDLATKDPYYILPVLMGLTMIIQQKMMPSPDPNQAKIGMFMSIIFVFMFMNFPSGLVLYWLTQNILTIIEQILIKRGIEK</sequence>
<evidence type="ECO:0000256" key="13">
    <source>
        <dbReference type="HAMAP-Rule" id="MF_01810"/>
    </source>
</evidence>
<dbReference type="InterPro" id="IPR019998">
    <property type="entry name" value="Membr_insert_YidC"/>
</dbReference>
<feature type="transmembrane region" description="Helical" evidence="13">
    <location>
        <begin position="334"/>
        <end position="355"/>
    </location>
</feature>
<dbReference type="PRINTS" id="PR00701">
    <property type="entry name" value="60KDINNERMP"/>
</dbReference>
<feature type="domain" description="Membrane insertase YidC N-terminal" evidence="15">
    <location>
        <begin position="135"/>
        <end position="337"/>
    </location>
</feature>
<comment type="subcellular location">
    <subcellularLocation>
        <location evidence="1">Cell inner membrane</location>
        <topology evidence="1">Multi-pass membrane protein</topology>
    </subcellularLocation>
    <subcellularLocation>
        <location evidence="13">Cell membrane</location>
        <topology evidence="13">Multi-pass membrane protein</topology>
    </subcellularLocation>
</comment>
<organism evidence="16 17">
    <name type="scientific">Candidatus Desantisbacteria bacterium CG2_30_40_21</name>
    <dbReference type="NCBI Taxonomy" id="1817895"/>
    <lineage>
        <taxon>Bacteria</taxon>
        <taxon>Candidatus Desantisiibacteriota</taxon>
    </lineage>
</organism>
<evidence type="ECO:0000256" key="6">
    <source>
        <dbReference type="ARBA" id="ARBA00022692"/>
    </source>
</evidence>
<dbReference type="InterPro" id="IPR038221">
    <property type="entry name" value="YidC_periplasmic_sf"/>
</dbReference>
<evidence type="ECO:0000256" key="1">
    <source>
        <dbReference type="ARBA" id="ARBA00004429"/>
    </source>
</evidence>
<evidence type="ECO:0000256" key="12">
    <source>
        <dbReference type="ARBA" id="ARBA00033342"/>
    </source>
</evidence>
<dbReference type="InterPro" id="IPR047196">
    <property type="entry name" value="YidC_ALB_C"/>
</dbReference>
<comment type="function">
    <text evidence="13">Required for the insertion and/or proper folding and/or complex formation of integral membrane proteins into the membrane. Involved in integration of membrane proteins that insert both dependently and independently of the Sec translocase complex, as well as at least some lipoproteins. Aids folding of multispanning membrane proteins.</text>
</comment>
<comment type="similarity">
    <text evidence="2 13">Belongs to the OXA1/ALB3/YidC family. Type 1 subfamily.</text>
</comment>
<protein>
    <recommendedName>
        <fullName evidence="3 13">Membrane protein insertase YidC</fullName>
    </recommendedName>
    <alternativeName>
        <fullName evidence="12 13">Foldase YidC</fullName>
    </alternativeName>
    <alternativeName>
        <fullName evidence="11 13">Membrane integrase YidC</fullName>
    </alternativeName>
    <alternativeName>
        <fullName evidence="13">Membrane protein YidC</fullName>
    </alternativeName>
</protein>
<keyword evidence="6 13" id="KW-0812">Transmembrane</keyword>
<evidence type="ECO:0000256" key="11">
    <source>
        <dbReference type="ARBA" id="ARBA00033245"/>
    </source>
</evidence>
<keyword evidence="9 13" id="KW-0472">Membrane</keyword>
<proteinExistence type="inferred from homology"/>
<dbReference type="CDD" id="cd19961">
    <property type="entry name" value="EcYidC-like_peri"/>
    <property type="match status" value="1"/>
</dbReference>
<dbReference type="AlphaFoldDB" id="A0A1J5DUU9"/>
<name>A0A1J5DUU9_9BACT</name>
<evidence type="ECO:0000313" key="17">
    <source>
        <dbReference type="Proteomes" id="UP000183085"/>
    </source>
</evidence>
<dbReference type="Gene3D" id="2.70.98.90">
    <property type="match status" value="1"/>
</dbReference>
<reference evidence="16 17" key="1">
    <citation type="journal article" date="2016" name="Environ. Microbiol.">
        <title>Genomic resolution of a cold subsurface aquifer community provides metabolic insights for novel microbes adapted to high CO concentrations.</title>
        <authorList>
            <person name="Probst A.J."/>
            <person name="Castelle C.J."/>
            <person name="Singh A."/>
            <person name="Brown C.T."/>
            <person name="Anantharaman K."/>
            <person name="Sharon I."/>
            <person name="Hug L.A."/>
            <person name="Burstein D."/>
            <person name="Emerson J.B."/>
            <person name="Thomas B.C."/>
            <person name="Banfield J.F."/>
        </authorList>
    </citation>
    <scope>NUCLEOTIDE SEQUENCE [LARGE SCALE GENOMIC DNA]</scope>
    <source>
        <strain evidence="16">CG2_30_40_21</strain>
    </source>
</reference>
<evidence type="ECO:0000259" key="14">
    <source>
        <dbReference type="Pfam" id="PF02096"/>
    </source>
</evidence>
<dbReference type="GO" id="GO:0005886">
    <property type="term" value="C:plasma membrane"/>
    <property type="evidence" value="ECO:0007669"/>
    <property type="project" value="UniProtKB-SubCell"/>
</dbReference>
<keyword evidence="7 13" id="KW-0653">Protein transport</keyword>
<dbReference type="NCBIfam" id="TIGR03593">
    <property type="entry name" value="yidC_nterm"/>
    <property type="match status" value="1"/>
</dbReference>
<dbReference type="CDD" id="cd20070">
    <property type="entry name" value="5TM_YidC_Alb3"/>
    <property type="match status" value="1"/>
</dbReference>
<dbReference type="Proteomes" id="UP000183085">
    <property type="component" value="Unassembled WGS sequence"/>
</dbReference>
<evidence type="ECO:0000256" key="7">
    <source>
        <dbReference type="ARBA" id="ARBA00022927"/>
    </source>
</evidence>
<feature type="transmembrane region" description="Helical" evidence="13">
    <location>
        <begin position="430"/>
        <end position="451"/>
    </location>
</feature>
<dbReference type="HAMAP" id="MF_01810">
    <property type="entry name" value="YidC_type1"/>
    <property type="match status" value="1"/>
</dbReference>
<evidence type="ECO:0000256" key="10">
    <source>
        <dbReference type="ARBA" id="ARBA00023186"/>
    </source>
</evidence>
<dbReference type="Pfam" id="PF14849">
    <property type="entry name" value="YidC_periplas"/>
    <property type="match status" value="1"/>
</dbReference>
<evidence type="ECO:0000259" key="15">
    <source>
        <dbReference type="Pfam" id="PF14849"/>
    </source>
</evidence>
<keyword evidence="10 13" id="KW-0143">Chaperone</keyword>
<feature type="domain" description="Membrane insertase YidC/Oxa/ALB C-terminal" evidence="14">
    <location>
        <begin position="361"/>
        <end position="537"/>
    </location>
</feature>
<evidence type="ECO:0000313" key="16">
    <source>
        <dbReference type="EMBL" id="OIP39227.1"/>
    </source>
</evidence>
<accession>A0A1J5DUU9</accession>
<dbReference type="PANTHER" id="PTHR12428">
    <property type="entry name" value="OXA1"/>
    <property type="match status" value="1"/>
</dbReference>
<evidence type="ECO:0000256" key="9">
    <source>
        <dbReference type="ARBA" id="ARBA00023136"/>
    </source>
</evidence>
<dbReference type="InterPro" id="IPR028053">
    <property type="entry name" value="Membr_insert_YidC_N"/>
</dbReference>
<comment type="subunit">
    <text evidence="13">Interacts with the Sec translocase complex via SecD. Specifically interacts with transmembrane segments of nascent integral membrane proteins during membrane integration.</text>
</comment>
<dbReference type="PANTHER" id="PTHR12428:SF65">
    <property type="entry name" value="CYTOCHROME C OXIDASE ASSEMBLY PROTEIN COX18, MITOCHONDRIAL"/>
    <property type="match status" value="1"/>
</dbReference>